<reference evidence="1 2" key="1">
    <citation type="submission" date="2015-10" db="EMBL/GenBank/DDBJ databases">
        <title>Conservation of the essential genome among Caulobacter and Brevundimonas species.</title>
        <authorList>
            <person name="Scott D."/>
            <person name="Ely B."/>
        </authorList>
    </citation>
    <scope>NUCLEOTIDE SEQUENCE [LARGE SCALE GENOMIC DNA]</scope>
    <source>
        <strain evidence="1 2">CB4</strain>
    </source>
</reference>
<evidence type="ECO:0000313" key="2">
    <source>
        <dbReference type="Proteomes" id="UP000056905"/>
    </source>
</evidence>
<name>A0A0N7JHC6_9CAUL</name>
<evidence type="ECO:0000313" key="1">
    <source>
        <dbReference type="EMBL" id="ALL13018.1"/>
    </source>
</evidence>
<dbReference type="EMBL" id="CP013002">
    <property type="protein sequence ID" value="ALL13018.1"/>
    <property type="molecule type" value="Genomic_DNA"/>
</dbReference>
<sequence>MTAEIVRQAWTLVDQGRAVEAVALTKTAAAAPQATAGLLIVHAAALKGADRPDEALAFNRRAVVATPNDRIAWYNLAATLGDLAEAGEGEAAIRKAMALGLDVPEAWLVLGRALQGQSRYDEAEAAFLAAIARRDGFAEAHRNLAQLRWMRSGDLAWALTALSASLARSPDDTGLILLRSTVEEFAGDRPAAYATLTQALARRPGDVLLLLAASHMAGEIGEVETMLDLARAAEPVAPQAPQVLTALTEAQLAVGDPAAAAQTAGRLRAAAPLDQYALALQSTAWRLAGDPRQASLNDYASLVRAYTLPTPEGWDSLAGFLDALRARLAERHDLKTHPLQQSLRGGSQVPSLHQSPDPLFQAFFAQVRKVVALYLADLGPGDDPMRGRATGDFRFSGGWSVRLAPNGFHADHVHPQGWISSAFYLDLPVGVADDTRREGWIKFGQPGCVTRPALGPEHEVRPEPGMLVLFPSYMWHGTRAFTSPEHRLTIAFDVVPQ</sequence>
<proteinExistence type="predicted"/>
<dbReference type="Gene3D" id="2.60.120.620">
    <property type="entry name" value="q2cbj1_9rhob like domain"/>
    <property type="match status" value="1"/>
</dbReference>
<dbReference type="Pfam" id="PF13759">
    <property type="entry name" value="2OG-FeII_Oxy_5"/>
    <property type="match status" value="1"/>
</dbReference>
<dbReference type="RefSeq" id="WP_062145602.1">
    <property type="nucleotide sequence ID" value="NZ_CP013002.1"/>
</dbReference>
<dbReference type="Gene3D" id="1.25.40.10">
    <property type="entry name" value="Tetratricopeptide repeat domain"/>
    <property type="match status" value="1"/>
</dbReference>
<dbReference type="KEGG" id="chq:AQ619_06425"/>
<dbReference type="AlphaFoldDB" id="A0A0N7JHC6"/>
<dbReference type="InterPro" id="IPR012668">
    <property type="entry name" value="CHP02466"/>
</dbReference>
<gene>
    <name evidence="1" type="ORF">AQ619_06425</name>
</gene>
<dbReference type="OrthoDB" id="9783136at2"/>
<organism evidence="1 2">
    <name type="scientific">Caulobacter henricii</name>
    <dbReference type="NCBI Taxonomy" id="69395"/>
    <lineage>
        <taxon>Bacteria</taxon>
        <taxon>Pseudomonadati</taxon>
        <taxon>Pseudomonadota</taxon>
        <taxon>Alphaproteobacteria</taxon>
        <taxon>Caulobacterales</taxon>
        <taxon>Caulobacteraceae</taxon>
        <taxon>Caulobacter</taxon>
    </lineage>
</organism>
<dbReference type="STRING" id="69395.AQ619_06425"/>
<dbReference type="InterPro" id="IPR019734">
    <property type="entry name" value="TPR_rpt"/>
</dbReference>
<protein>
    <submittedName>
        <fullName evidence="1">Uncharacterized protein</fullName>
    </submittedName>
</protein>
<dbReference type="InterPro" id="IPR011990">
    <property type="entry name" value="TPR-like_helical_dom_sf"/>
</dbReference>
<accession>A0A0N7JHC6</accession>
<keyword evidence="2" id="KW-1185">Reference proteome</keyword>
<dbReference type="Proteomes" id="UP000056905">
    <property type="component" value="Chromosome"/>
</dbReference>
<dbReference type="SMART" id="SM00028">
    <property type="entry name" value="TPR"/>
    <property type="match status" value="3"/>
</dbReference>
<dbReference type="SUPFAM" id="SSF48452">
    <property type="entry name" value="TPR-like"/>
    <property type="match status" value="2"/>
</dbReference>